<protein>
    <submittedName>
        <fullName evidence="3">Glycosyltransferase involved in cell wall bisynthesis</fullName>
    </submittedName>
</protein>
<evidence type="ECO:0000313" key="3">
    <source>
        <dbReference type="EMBL" id="SMC49896.1"/>
    </source>
</evidence>
<dbReference type="CDD" id="cd03809">
    <property type="entry name" value="GT4_MtfB-like"/>
    <property type="match status" value="1"/>
</dbReference>
<sequence length="354" mass="41630">MRRIFLESHNLKNKNAGLGKFNYELIKAISQLTIDDLEIHLNVKDLSEAKKEFGEIFKYHKYSSLQRHKLFRIRKKIDVWHSLNQNTKVEPFRQPEKYILTIHDVNFVEEVSSDSAHKVNVLFKEKIKRATTITYISEFAKQQTHQYFEIPTHVQEVVIYNGNPITEKLNLADFQPDLPLDKPFFYSLGDFIPRKNFISLLEMMRLIPDYNLVISGNNSKKYGDEVRDYISKYKLENRVFLTGTVTEQAKQFYLSNSVAFLFPSIREGFGLPPIEAMKFGKPVFLSTRTSLPEIGGDAAFYWDNFDPEYMKSVLFDRLDYFESDQENVQKKLIERAGFFNWETAAAQYLKLYRQ</sequence>
<dbReference type="SUPFAM" id="SSF53756">
    <property type="entry name" value="UDP-Glycosyltransferase/glycogen phosphorylase"/>
    <property type="match status" value="1"/>
</dbReference>
<accession>A0A1W1ZNC0</accession>
<proteinExistence type="predicted"/>
<reference evidence="3 4" key="1">
    <citation type="submission" date="2017-04" db="EMBL/GenBank/DDBJ databases">
        <authorList>
            <person name="Afonso C.L."/>
            <person name="Miller P.J."/>
            <person name="Scott M.A."/>
            <person name="Spackman E."/>
            <person name="Goraichik I."/>
            <person name="Dimitrov K.M."/>
            <person name="Suarez D.L."/>
            <person name="Swayne D.E."/>
        </authorList>
    </citation>
    <scope>NUCLEOTIDE SEQUENCE [LARGE SCALE GENOMIC DNA]</scope>
    <source>
        <strain evidence="3 4">CGMCC 1.12708</strain>
    </source>
</reference>
<dbReference type="PANTHER" id="PTHR46401">
    <property type="entry name" value="GLYCOSYLTRANSFERASE WBBK-RELATED"/>
    <property type="match status" value="1"/>
</dbReference>
<evidence type="ECO:0000259" key="2">
    <source>
        <dbReference type="Pfam" id="PF00534"/>
    </source>
</evidence>
<dbReference type="GO" id="GO:0016757">
    <property type="term" value="F:glycosyltransferase activity"/>
    <property type="evidence" value="ECO:0007669"/>
    <property type="project" value="InterPro"/>
</dbReference>
<dbReference type="OrthoDB" id="9801609at2"/>
<dbReference type="Pfam" id="PF00534">
    <property type="entry name" value="Glycos_transf_1"/>
    <property type="match status" value="1"/>
</dbReference>
<evidence type="ECO:0000256" key="1">
    <source>
        <dbReference type="ARBA" id="ARBA00022679"/>
    </source>
</evidence>
<dbReference type="GO" id="GO:0009103">
    <property type="term" value="P:lipopolysaccharide biosynthetic process"/>
    <property type="evidence" value="ECO:0007669"/>
    <property type="project" value="TreeGrafter"/>
</dbReference>
<evidence type="ECO:0000313" key="4">
    <source>
        <dbReference type="Proteomes" id="UP000192393"/>
    </source>
</evidence>
<dbReference type="STRING" id="1434700.SAMN06296427_103109"/>
<dbReference type="EMBL" id="FWXS01000003">
    <property type="protein sequence ID" value="SMC49896.1"/>
    <property type="molecule type" value="Genomic_DNA"/>
</dbReference>
<dbReference type="Proteomes" id="UP000192393">
    <property type="component" value="Unassembled WGS sequence"/>
</dbReference>
<dbReference type="InterPro" id="IPR001296">
    <property type="entry name" value="Glyco_trans_1"/>
</dbReference>
<name>A0A1W1ZNC0_9FLAO</name>
<dbReference type="AlphaFoldDB" id="A0A1W1ZNC0"/>
<gene>
    <name evidence="3" type="ORF">SAMN06296427_103109</name>
</gene>
<dbReference type="RefSeq" id="WP_084016700.1">
    <property type="nucleotide sequence ID" value="NZ_FWXS01000003.1"/>
</dbReference>
<feature type="domain" description="Glycosyl transferase family 1" evidence="2">
    <location>
        <begin position="174"/>
        <end position="335"/>
    </location>
</feature>
<dbReference type="PANTHER" id="PTHR46401:SF2">
    <property type="entry name" value="GLYCOSYLTRANSFERASE WBBK-RELATED"/>
    <property type="match status" value="1"/>
</dbReference>
<keyword evidence="1 3" id="KW-0808">Transferase</keyword>
<keyword evidence="4" id="KW-1185">Reference proteome</keyword>
<dbReference type="Gene3D" id="3.40.50.2000">
    <property type="entry name" value="Glycogen Phosphorylase B"/>
    <property type="match status" value="2"/>
</dbReference>
<organism evidence="3 4">
    <name type="scientific">Moheibacter sediminis</name>
    <dbReference type="NCBI Taxonomy" id="1434700"/>
    <lineage>
        <taxon>Bacteria</taxon>
        <taxon>Pseudomonadati</taxon>
        <taxon>Bacteroidota</taxon>
        <taxon>Flavobacteriia</taxon>
        <taxon>Flavobacteriales</taxon>
        <taxon>Weeksellaceae</taxon>
        <taxon>Moheibacter</taxon>
    </lineage>
</organism>